<organism evidence="1 2">
    <name type="scientific">Escherichia coli O25b:H4</name>
    <dbReference type="NCBI Taxonomy" id="941280"/>
    <lineage>
        <taxon>Bacteria</taxon>
        <taxon>Pseudomonadati</taxon>
        <taxon>Pseudomonadota</taxon>
        <taxon>Gammaproteobacteria</taxon>
        <taxon>Enterobacterales</taxon>
        <taxon>Enterobacteriaceae</taxon>
        <taxon>Escherichia</taxon>
    </lineage>
</organism>
<accession>A0A192CDF3</accession>
<dbReference type="PATRIC" id="fig|941280.3.peg.2451"/>
<sequence length="31" mass="3897">MQVNPMKTLHKYEYIHLFFNVLRYFSCNFDP</sequence>
<dbReference type="EMBL" id="CP015085">
    <property type="protein sequence ID" value="ANK03731.1"/>
    <property type="molecule type" value="Genomic_DNA"/>
</dbReference>
<gene>
    <name evidence="1" type="ORF">WLH_02470</name>
</gene>
<proteinExistence type="predicted"/>
<reference evidence="1 2" key="1">
    <citation type="submission" date="2016-03" db="EMBL/GenBank/DDBJ databases">
        <title>Genome Sequence and Comparative Pathogenic Determinants of Uropathogenic Escherichia coli O25b:H4, a Clinical Isolate from Saudi Arabia.</title>
        <authorList>
            <person name="Alyamani E.A.J."/>
            <person name="Khiyami M.A."/>
            <person name="Booq R.Y."/>
            <person name="Bahwerth F.S."/>
            <person name="Vaisvil B."/>
            <person name="Schmitt D.P."/>
            <person name="Kapatral V."/>
        </authorList>
    </citation>
    <scope>NUCLEOTIDE SEQUENCE [LARGE SCALE GENOMIC DNA]</scope>
    <source>
        <strain evidence="1 2">O25b:H4</strain>
    </source>
</reference>
<name>A0A192CDF3_ECO25</name>
<dbReference type="Proteomes" id="UP000183316">
    <property type="component" value="Chromosome"/>
</dbReference>
<evidence type="ECO:0000313" key="1">
    <source>
        <dbReference type="EMBL" id="ANK03731.1"/>
    </source>
</evidence>
<dbReference type="AlphaFoldDB" id="A0A192CDF3"/>
<evidence type="ECO:0000313" key="2">
    <source>
        <dbReference type="Proteomes" id="UP000183316"/>
    </source>
</evidence>
<protein>
    <submittedName>
        <fullName evidence="1">Uncharacterized protein</fullName>
    </submittedName>
</protein>